<proteinExistence type="predicted"/>
<sequence length="641" mass="72280">FGITSADLAKMGKSLNPRLQTHQMISKGAATEVFNVSLNDKTYEMTMANLIDVYLMSEQKDGMRHLLSGGMVINGIETGKLSEDQILELRTRVDDSAKAIQVVAIISEVQELIWKPSLNQTSNRLEGKDIATVENWWGLEVYMPKILAGKVRTGKLGQFSTNFIENKSILKDRTRSRAPLIVRDVFRRFNAFESAVAEYVGMAEAARTSRTLINDNTISKVLDRKGYSEVRKRIFDIHKRAQSVPAPEGNFTAWFAQRLPGLYRAALYFNPRIIASQYTSCFNYGAYVSTEFMTGIKDGLSVENSLETLELSDIAWDRFHMGHSSLELGEMSQSDAALRMWTGGTTSDINRAGWMLKISDLGALTAGMEIAKQEYLAAQKDKLAGASAEWWLGKDVSFEEGWTQDGEGNKKVKSEGWRKVISDRAEYLWQRTQPSWDKWNRSNLTSQKGARRLFLIFRSFHEKSLTILNDAILRYENSSKTFDDRTRFIQQTGAVATSYTVNIFLRLAILALMTRKLETPAKYLEEFITSWVNMFPVFGKVLKSAVNRFIANLADEKPTYTGEPIKSYPVDVVNMVLKVPADMTDGIAHLIDGESKEAKESFARGIEKLGQGLGALTGVPVYTIKRMLPEGQEDETQEYRF</sequence>
<evidence type="ECO:0000313" key="1">
    <source>
        <dbReference type="EMBL" id="KKN71275.1"/>
    </source>
</evidence>
<organism evidence="1">
    <name type="scientific">marine sediment metagenome</name>
    <dbReference type="NCBI Taxonomy" id="412755"/>
    <lineage>
        <taxon>unclassified sequences</taxon>
        <taxon>metagenomes</taxon>
        <taxon>ecological metagenomes</taxon>
    </lineage>
</organism>
<dbReference type="EMBL" id="LAZR01000387">
    <property type="protein sequence ID" value="KKN71275.1"/>
    <property type="molecule type" value="Genomic_DNA"/>
</dbReference>
<name>A0A0F9SQJ2_9ZZZZ</name>
<comment type="caution">
    <text evidence="1">The sequence shown here is derived from an EMBL/GenBank/DDBJ whole genome shotgun (WGS) entry which is preliminary data.</text>
</comment>
<feature type="non-terminal residue" evidence="1">
    <location>
        <position position="1"/>
    </location>
</feature>
<protein>
    <submittedName>
        <fullName evidence="1">Uncharacterized protein</fullName>
    </submittedName>
</protein>
<accession>A0A0F9SQJ2</accession>
<reference evidence="1" key="1">
    <citation type="journal article" date="2015" name="Nature">
        <title>Complex archaea that bridge the gap between prokaryotes and eukaryotes.</title>
        <authorList>
            <person name="Spang A."/>
            <person name="Saw J.H."/>
            <person name="Jorgensen S.L."/>
            <person name="Zaremba-Niedzwiedzka K."/>
            <person name="Martijn J."/>
            <person name="Lind A.E."/>
            <person name="van Eijk R."/>
            <person name="Schleper C."/>
            <person name="Guy L."/>
            <person name="Ettema T.J."/>
        </authorList>
    </citation>
    <scope>NUCLEOTIDE SEQUENCE</scope>
</reference>
<gene>
    <name evidence="1" type="ORF">LCGC14_0423180</name>
</gene>
<dbReference type="AlphaFoldDB" id="A0A0F9SQJ2"/>